<evidence type="ECO:0000313" key="9">
    <source>
        <dbReference type="Proteomes" id="UP001189122"/>
    </source>
</evidence>
<dbReference type="InterPro" id="IPR036590">
    <property type="entry name" value="SRAP-like"/>
</dbReference>
<organism evidence="8">
    <name type="scientific">Spirodela intermedia</name>
    <name type="common">Intermediate duckweed</name>
    <dbReference type="NCBI Taxonomy" id="51605"/>
    <lineage>
        <taxon>Eukaryota</taxon>
        <taxon>Viridiplantae</taxon>
        <taxon>Streptophyta</taxon>
        <taxon>Embryophyta</taxon>
        <taxon>Tracheophyta</taxon>
        <taxon>Spermatophyta</taxon>
        <taxon>Magnoliopsida</taxon>
        <taxon>Liliopsida</taxon>
        <taxon>Araceae</taxon>
        <taxon>Lemnoideae</taxon>
        <taxon>Spirodela</taxon>
    </lineage>
</organism>
<evidence type="ECO:0000256" key="2">
    <source>
        <dbReference type="ARBA" id="ARBA00022670"/>
    </source>
</evidence>
<evidence type="ECO:0000313" key="8">
    <source>
        <dbReference type="EMBL" id="CAA2620090.1"/>
    </source>
</evidence>
<dbReference type="PANTHER" id="PTHR13604:SF0">
    <property type="entry name" value="ABASIC SITE PROCESSING PROTEIN HMCES"/>
    <property type="match status" value="1"/>
</dbReference>
<dbReference type="EMBL" id="LR743592">
    <property type="protein sequence ID" value="CAA2620090.1"/>
    <property type="molecule type" value="Genomic_DNA"/>
</dbReference>
<dbReference type="GO" id="GO:0106300">
    <property type="term" value="P:protein-DNA covalent cross-linking repair"/>
    <property type="evidence" value="ECO:0007669"/>
    <property type="project" value="InterPro"/>
</dbReference>
<dbReference type="PANTHER" id="PTHR13604">
    <property type="entry name" value="DC12-RELATED"/>
    <property type="match status" value="1"/>
</dbReference>
<evidence type="ECO:0000256" key="5">
    <source>
        <dbReference type="ARBA" id="ARBA00023124"/>
    </source>
</evidence>
<keyword evidence="7" id="KW-0456">Lyase</keyword>
<dbReference type="GO" id="GO:0008233">
    <property type="term" value="F:peptidase activity"/>
    <property type="evidence" value="ECO:0007669"/>
    <property type="project" value="UniProtKB-KW"/>
</dbReference>
<reference evidence="8 9" key="1">
    <citation type="submission" date="2019-12" db="EMBL/GenBank/DDBJ databases">
        <authorList>
            <person name="Scholz U."/>
            <person name="Mascher M."/>
            <person name="Fiebig A."/>
        </authorList>
    </citation>
    <scope>NUCLEOTIDE SEQUENCE</scope>
</reference>
<dbReference type="AlphaFoldDB" id="A0A7I8IPG6"/>
<protein>
    <submittedName>
        <fullName evidence="8">Uncharacterized protein</fullName>
    </submittedName>
</protein>
<dbReference type="GO" id="GO:0016829">
    <property type="term" value="F:lyase activity"/>
    <property type="evidence" value="ECO:0007669"/>
    <property type="project" value="UniProtKB-KW"/>
</dbReference>
<keyword evidence="5" id="KW-0190">Covalent protein-DNA linkage</keyword>
<keyword evidence="3" id="KW-0227">DNA damage</keyword>
<evidence type="ECO:0000256" key="3">
    <source>
        <dbReference type="ARBA" id="ARBA00022763"/>
    </source>
</evidence>
<keyword evidence="9" id="KW-1185">Reference proteome</keyword>
<name>A0A7I8IPG6_SPIIN</name>
<keyword evidence="4" id="KW-0378">Hydrolase</keyword>
<accession>A0A7I8IPG6</accession>
<dbReference type="Proteomes" id="UP001189122">
    <property type="component" value="Unassembled WGS sequence"/>
</dbReference>
<dbReference type="SUPFAM" id="SSF143081">
    <property type="entry name" value="BB1717-like"/>
    <property type="match status" value="1"/>
</dbReference>
<evidence type="ECO:0000256" key="7">
    <source>
        <dbReference type="ARBA" id="ARBA00023239"/>
    </source>
</evidence>
<evidence type="ECO:0000256" key="1">
    <source>
        <dbReference type="ARBA" id="ARBA00008136"/>
    </source>
</evidence>
<keyword evidence="2" id="KW-0645">Protease</keyword>
<dbReference type="EMBL" id="CACRZD030000005">
    <property type="protein sequence ID" value="CAA6659839.1"/>
    <property type="molecule type" value="Genomic_DNA"/>
</dbReference>
<gene>
    <name evidence="8" type="ORF">SI7747_05006259</name>
</gene>
<dbReference type="GO" id="GO:0006508">
    <property type="term" value="P:proteolysis"/>
    <property type="evidence" value="ECO:0007669"/>
    <property type="project" value="UniProtKB-KW"/>
</dbReference>
<dbReference type="Pfam" id="PF02586">
    <property type="entry name" value="SRAP"/>
    <property type="match status" value="1"/>
</dbReference>
<dbReference type="GO" id="GO:0003697">
    <property type="term" value="F:single-stranded DNA binding"/>
    <property type="evidence" value="ECO:0007669"/>
    <property type="project" value="InterPro"/>
</dbReference>
<dbReference type="Gene3D" id="3.90.1680.10">
    <property type="entry name" value="SOS response associated peptidase-like"/>
    <property type="match status" value="2"/>
</dbReference>
<sequence>MCGRGRCTLRPEEVARACCVGNLTPYRPSYNVSPGQGEEGGGESSPVLVCMKWGLVPSFTKKTDKPDHYRMFNARSESIREKASFRRLIPKNRCLVAMEGFYEWKKDGSKKQPYYIYFKDGRPLVVYTFTILTTCSSSALQWLHDRMPVILGDKTSIDIWLNGSASEVDSVAGRPYEGPDLVWHPVTAAMGKPSFDGPECVKEIVKSAGGEQATLFSYFGRS</sequence>
<evidence type="ECO:0000256" key="6">
    <source>
        <dbReference type="ARBA" id="ARBA00023125"/>
    </source>
</evidence>
<dbReference type="InterPro" id="IPR003738">
    <property type="entry name" value="SRAP"/>
</dbReference>
<proteinExistence type="inferred from homology"/>
<evidence type="ECO:0000256" key="4">
    <source>
        <dbReference type="ARBA" id="ARBA00022801"/>
    </source>
</evidence>
<comment type="similarity">
    <text evidence="1">Belongs to the SOS response-associated peptidase family.</text>
</comment>
<keyword evidence="6" id="KW-0238">DNA-binding</keyword>